<organism evidence="3">
    <name type="scientific">marine metagenome</name>
    <dbReference type="NCBI Taxonomy" id="408172"/>
    <lineage>
        <taxon>unclassified sequences</taxon>
        <taxon>metagenomes</taxon>
        <taxon>ecological metagenomes</taxon>
    </lineage>
</organism>
<keyword evidence="2" id="KW-0378">Hydrolase</keyword>
<dbReference type="InterPro" id="IPR029069">
    <property type="entry name" value="HotDog_dom_sf"/>
</dbReference>
<dbReference type="PANTHER" id="PTHR31793:SF27">
    <property type="entry name" value="NOVEL THIOESTERASE SUPERFAMILY DOMAIN AND SAPOSIN A-TYPE DOMAIN CONTAINING PROTEIN (0610012H03RIK)"/>
    <property type="match status" value="1"/>
</dbReference>
<evidence type="ECO:0008006" key="4">
    <source>
        <dbReference type="Google" id="ProtNLM"/>
    </source>
</evidence>
<gene>
    <name evidence="3" type="ORF">METZ01_LOCUS225880</name>
</gene>
<dbReference type="CDD" id="cd00586">
    <property type="entry name" value="4HBT"/>
    <property type="match status" value="1"/>
</dbReference>
<evidence type="ECO:0000256" key="2">
    <source>
        <dbReference type="ARBA" id="ARBA00022801"/>
    </source>
</evidence>
<dbReference type="SUPFAM" id="SSF54637">
    <property type="entry name" value="Thioesterase/thiol ester dehydrase-isomerase"/>
    <property type="match status" value="1"/>
</dbReference>
<dbReference type="PANTHER" id="PTHR31793">
    <property type="entry name" value="4-HYDROXYBENZOYL-COA THIOESTERASE FAMILY MEMBER"/>
    <property type="match status" value="1"/>
</dbReference>
<comment type="similarity">
    <text evidence="1">Belongs to the 4-hydroxybenzoyl-CoA thioesterase family.</text>
</comment>
<name>A0A382GCQ3_9ZZZZ</name>
<proteinExistence type="inferred from homology"/>
<reference evidence="3" key="1">
    <citation type="submission" date="2018-05" db="EMBL/GenBank/DDBJ databases">
        <authorList>
            <person name="Lanie J.A."/>
            <person name="Ng W.-L."/>
            <person name="Kazmierczak K.M."/>
            <person name="Andrzejewski T.M."/>
            <person name="Davidsen T.M."/>
            <person name="Wayne K.J."/>
            <person name="Tettelin H."/>
            <person name="Glass J.I."/>
            <person name="Rusch D."/>
            <person name="Podicherti R."/>
            <person name="Tsui H.-C.T."/>
            <person name="Winkler M.E."/>
        </authorList>
    </citation>
    <scope>NUCLEOTIDE SEQUENCE</scope>
</reference>
<accession>A0A382GCQ3</accession>
<dbReference type="AlphaFoldDB" id="A0A382GCQ3"/>
<dbReference type="EMBL" id="UINC01054839">
    <property type="protein sequence ID" value="SVB73026.1"/>
    <property type="molecule type" value="Genomic_DNA"/>
</dbReference>
<protein>
    <recommendedName>
        <fullName evidence="4">Thioesterase domain-containing protein</fullName>
    </recommendedName>
</protein>
<dbReference type="GO" id="GO:0047617">
    <property type="term" value="F:fatty acyl-CoA hydrolase activity"/>
    <property type="evidence" value="ECO:0007669"/>
    <property type="project" value="TreeGrafter"/>
</dbReference>
<sequence>MDLRNLQHKDFDFWTPIESRWRDMDALGHLNHAAYLGYMESARVDLYMEMGYSGIRKENDESTILASMEVHYLGQVSHPTILEIGQRISRIGSKSFDIMGGVFIKGQNKPVCTALFKMVAFNYMQNQSIPVPDKI</sequence>
<evidence type="ECO:0000256" key="1">
    <source>
        <dbReference type="ARBA" id="ARBA00005953"/>
    </source>
</evidence>
<feature type="non-terminal residue" evidence="3">
    <location>
        <position position="135"/>
    </location>
</feature>
<dbReference type="Pfam" id="PF13279">
    <property type="entry name" value="4HBT_2"/>
    <property type="match status" value="1"/>
</dbReference>
<evidence type="ECO:0000313" key="3">
    <source>
        <dbReference type="EMBL" id="SVB73026.1"/>
    </source>
</evidence>
<dbReference type="Gene3D" id="3.10.129.10">
    <property type="entry name" value="Hotdog Thioesterase"/>
    <property type="match status" value="1"/>
</dbReference>
<dbReference type="InterPro" id="IPR050563">
    <property type="entry name" value="4-hydroxybenzoyl-CoA_TE"/>
</dbReference>